<reference evidence="3 4" key="1">
    <citation type="submission" date="2011-02" db="EMBL/GenBank/DDBJ databases">
        <authorList>
            <person name="Nelson K.E."/>
            <person name="Sutton G."/>
            <person name="Torralba M."/>
            <person name="Durkin S."/>
            <person name="Harkins D."/>
            <person name="Montgomery R."/>
            <person name="Ziemer C."/>
            <person name="Klaassens E."/>
            <person name="Ocuiv P."/>
            <person name="Morrison M."/>
        </authorList>
    </citation>
    <scope>NUCLEOTIDE SEQUENCE [LARGE SCALE GENOMIC DNA]</scope>
    <source>
        <strain evidence="3 4">8</strain>
    </source>
</reference>
<name>E9SCJ7_RUMAL</name>
<dbReference type="Proteomes" id="UP000004259">
    <property type="component" value="Unassembled WGS sequence"/>
</dbReference>
<feature type="chain" id="PRO_5039153481" evidence="2">
    <location>
        <begin position="23"/>
        <end position="206"/>
    </location>
</feature>
<feature type="compositionally biased region" description="Low complexity" evidence="1">
    <location>
        <begin position="38"/>
        <end position="48"/>
    </location>
</feature>
<evidence type="ECO:0000256" key="1">
    <source>
        <dbReference type="SAM" id="MobiDB-lite"/>
    </source>
</evidence>
<dbReference type="EMBL" id="ADKM02000080">
    <property type="protein sequence ID" value="EGC03032.1"/>
    <property type="molecule type" value="Genomic_DNA"/>
</dbReference>
<keyword evidence="4" id="KW-1185">Reference proteome</keyword>
<sequence>MKRYLALIVLACCLSACGSETGADDKQQGSIEEGTTTTTTTTVTTTTTAVESRPESKPEETTTTTAAVESEPEKATTTTTTTTTTASAEDEPAATYTLNTVWHQQETLHSIIDVDTHVYAAPARDAEQIGDLNAGDVVLNIGYSEVPDWVVVEWNGGIGFVSGFDINGSVEANDANSTEAPYVEEPFGDTATMTEEAVDDDVFLLA</sequence>
<dbReference type="OrthoDB" id="9980683at2"/>
<keyword evidence="2" id="KW-0732">Signal</keyword>
<dbReference type="RefSeq" id="WP_002849721.1">
    <property type="nucleotide sequence ID" value="NZ_ADKM02000080.1"/>
</dbReference>
<dbReference type="AlphaFoldDB" id="E9SCJ7"/>
<evidence type="ECO:0000313" key="3">
    <source>
        <dbReference type="EMBL" id="EGC03032.1"/>
    </source>
</evidence>
<evidence type="ECO:0000256" key="2">
    <source>
        <dbReference type="SAM" id="SignalP"/>
    </source>
</evidence>
<comment type="caution">
    <text evidence="3">The sequence shown here is derived from an EMBL/GenBank/DDBJ whole genome shotgun (WGS) entry which is preliminary data.</text>
</comment>
<feature type="region of interest" description="Disordered" evidence="1">
    <location>
        <begin position="38"/>
        <end position="91"/>
    </location>
</feature>
<feature type="compositionally biased region" description="Low complexity" evidence="1">
    <location>
        <begin position="61"/>
        <end position="87"/>
    </location>
</feature>
<dbReference type="STRING" id="246199.CUS_5912"/>
<organism evidence="3 4">
    <name type="scientific">Ruminococcus albus 8</name>
    <dbReference type="NCBI Taxonomy" id="246199"/>
    <lineage>
        <taxon>Bacteria</taxon>
        <taxon>Bacillati</taxon>
        <taxon>Bacillota</taxon>
        <taxon>Clostridia</taxon>
        <taxon>Eubacteriales</taxon>
        <taxon>Oscillospiraceae</taxon>
        <taxon>Ruminococcus</taxon>
    </lineage>
</organism>
<gene>
    <name evidence="3" type="ORF">CUS_5912</name>
</gene>
<feature type="signal peptide" evidence="2">
    <location>
        <begin position="1"/>
        <end position="22"/>
    </location>
</feature>
<accession>E9SCJ7</accession>
<evidence type="ECO:0000313" key="4">
    <source>
        <dbReference type="Proteomes" id="UP000004259"/>
    </source>
</evidence>
<protein>
    <submittedName>
        <fullName evidence="3">Conserved domain protein</fullName>
    </submittedName>
</protein>
<proteinExistence type="predicted"/>